<dbReference type="EMBL" id="JROU02002029">
    <property type="protein sequence ID" value="OEH74483.1"/>
    <property type="molecule type" value="Genomic_DNA"/>
</dbReference>
<evidence type="ECO:0000313" key="1">
    <source>
        <dbReference type="EMBL" id="OEH74483.1"/>
    </source>
</evidence>
<evidence type="ECO:0000313" key="2">
    <source>
        <dbReference type="Proteomes" id="UP000095192"/>
    </source>
</evidence>
<name>A0A1D3CTG0_9EIME</name>
<gene>
    <name evidence="1" type="ORF">cyc_06586</name>
</gene>
<dbReference type="InParanoid" id="A0A1D3CTG0"/>
<keyword evidence="2" id="KW-1185">Reference proteome</keyword>
<sequence length="168" mass="17940">MCRAECGVPLTRHDAENNGSSRCFCPSTSCILAWCQQKQVPQHAHWPSPDGEAVTLGARVYMEEASRRPFPSSLLSVLPPRAALLRGNTELQVPLSDPTVKEAPAAAATVALDRLRSGDTLSHAAPTLRGATHPIYDVPSPLLPSLPETPHCPPLTLPLPPPLLPSIP</sequence>
<organism evidence="1 2">
    <name type="scientific">Cyclospora cayetanensis</name>
    <dbReference type="NCBI Taxonomy" id="88456"/>
    <lineage>
        <taxon>Eukaryota</taxon>
        <taxon>Sar</taxon>
        <taxon>Alveolata</taxon>
        <taxon>Apicomplexa</taxon>
        <taxon>Conoidasida</taxon>
        <taxon>Coccidia</taxon>
        <taxon>Eucoccidiorida</taxon>
        <taxon>Eimeriorina</taxon>
        <taxon>Eimeriidae</taxon>
        <taxon>Cyclospora</taxon>
    </lineage>
</organism>
<proteinExistence type="predicted"/>
<reference evidence="1 2" key="1">
    <citation type="journal article" date="2016" name="BMC Genomics">
        <title>Comparative genomics reveals Cyclospora cayetanensis possesses coccidia-like metabolism and invasion components but unique surface antigens.</title>
        <authorList>
            <person name="Liu S."/>
            <person name="Wang L."/>
            <person name="Zheng H."/>
            <person name="Xu Z."/>
            <person name="Roellig D.M."/>
            <person name="Li N."/>
            <person name="Frace M.A."/>
            <person name="Tang K."/>
            <person name="Arrowood M.J."/>
            <person name="Moss D.M."/>
            <person name="Zhang L."/>
            <person name="Feng Y."/>
            <person name="Xiao L."/>
        </authorList>
    </citation>
    <scope>NUCLEOTIDE SEQUENCE [LARGE SCALE GENOMIC DNA]</scope>
    <source>
        <strain evidence="1 2">CHN_HEN01</strain>
    </source>
</reference>
<comment type="caution">
    <text evidence="1">The sequence shown here is derived from an EMBL/GenBank/DDBJ whole genome shotgun (WGS) entry which is preliminary data.</text>
</comment>
<dbReference type="VEuPathDB" id="ToxoDB:cyc_06586"/>
<dbReference type="AlphaFoldDB" id="A0A1D3CTG0"/>
<accession>A0A1D3CTG0</accession>
<protein>
    <submittedName>
        <fullName evidence="1">Uncharacterized protein</fullName>
    </submittedName>
</protein>
<dbReference type="Proteomes" id="UP000095192">
    <property type="component" value="Unassembled WGS sequence"/>
</dbReference>